<keyword evidence="16" id="KW-0594">Phospholipid biosynthesis</keyword>
<dbReference type="GO" id="GO:0005886">
    <property type="term" value="C:plasma membrane"/>
    <property type="evidence" value="ECO:0007669"/>
    <property type="project" value="UniProtKB-SubCell"/>
</dbReference>
<reference evidence="20 21" key="1">
    <citation type="submission" date="2018-06" db="EMBL/GenBank/DDBJ databases">
        <authorList>
            <consortium name="Pathogen Informatics"/>
            <person name="Doyle S."/>
        </authorList>
    </citation>
    <scope>NUCLEOTIDE SEQUENCE [LARGE SCALE GENOMIC DNA]</scope>
    <source>
        <strain evidence="20 21">NCTC13294</strain>
    </source>
</reference>
<evidence type="ECO:0000256" key="7">
    <source>
        <dbReference type="ARBA" id="ARBA00019373"/>
    </source>
</evidence>
<accession>A0A381E0T3</accession>
<feature type="transmembrane region" description="Helical" evidence="19">
    <location>
        <begin position="84"/>
        <end position="104"/>
    </location>
</feature>
<dbReference type="GO" id="GO:0016024">
    <property type="term" value="P:CDP-diacylglycerol biosynthetic process"/>
    <property type="evidence" value="ECO:0007669"/>
    <property type="project" value="UniProtKB-UniPathway"/>
</dbReference>
<dbReference type="Pfam" id="PF01148">
    <property type="entry name" value="CTP_transf_1"/>
    <property type="match status" value="1"/>
</dbReference>
<evidence type="ECO:0000256" key="3">
    <source>
        <dbReference type="ARBA" id="ARBA00005119"/>
    </source>
</evidence>
<evidence type="ECO:0000256" key="11">
    <source>
        <dbReference type="ARBA" id="ARBA00022692"/>
    </source>
</evidence>
<dbReference type="PROSITE" id="PS01315">
    <property type="entry name" value="CDS"/>
    <property type="match status" value="1"/>
</dbReference>
<keyword evidence="8" id="KW-1003">Cell membrane</keyword>
<evidence type="ECO:0000256" key="14">
    <source>
        <dbReference type="ARBA" id="ARBA00023098"/>
    </source>
</evidence>
<comment type="catalytic activity">
    <reaction evidence="1 18">
        <text>a 1,2-diacyl-sn-glycero-3-phosphate + CTP + H(+) = a CDP-1,2-diacyl-sn-glycerol + diphosphate</text>
        <dbReference type="Rhea" id="RHEA:16229"/>
        <dbReference type="ChEBI" id="CHEBI:15378"/>
        <dbReference type="ChEBI" id="CHEBI:33019"/>
        <dbReference type="ChEBI" id="CHEBI:37563"/>
        <dbReference type="ChEBI" id="CHEBI:58332"/>
        <dbReference type="ChEBI" id="CHEBI:58608"/>
        <dbReference type="EC" id="2.7.7.41"/>
    </reaction>
</comment>
<comment type="pathway">
    <text evidence="4">Lipid metabolism.</text>
</comment>
<dbReference type="PANTHER" id="PTHR46382">
    <property type="entry name" value="PHOSPHATIDATE CYTIDYLYLTRANSFERASE"/>
    <property type="match status" value="1"/>
</dbReference>
<dbReference type="RefSeq" id="WP_172542161.1">
    <property type="nucleotide sequence ID" value="NZ_JBHLZC010000001.1"/>
</dbReference>
<organism evidence="20 21">
    <name type="scientific">Cardiobacterium valvarum</name>
    <dbReference type="NCBI Taxonomy" id="194702"/>
    <lineage>
        <taxon>Bacteria</taxon>
        <taxon>Pseudomonadati</taxon>
        <taxon>Pseudomonadota</taxon>
        <taxon>Gammaproteobacteria</taxon>
        <taxon>Cardiobacteriales</taxon>
        <taxon>Cardiobacteriaceae</taxon>
        <taxon>Cardiobacterium</taxon>
    </lineage>
</organism>
<gene>
    <name evidence="20" type="primary">cdsA_2</name>
    <name evidence="20" type="ORF">NCTC13294_00497</name>
</gene>
<evidence type="ECO:0000256" key="4">
    <source>
        <dbReference type="ARBA" id="ARBA00005189"/>
    </source>
</evidence>
<feature type="transmembrane region" description="Helical" evidence="19">
    <location>
        <begin position="116"/>
        <end position="135"/>
    </location>
</feature>
<dbReference type="AlphaFoldDB" id="A0A381E0T3"/>
<keyword evidence="9" id="KW-0444">Lipid biosynthesis</keyword>
<dbReference type="PANTHER" id="PTHR46382:SF1">
    <property type="entry name" value="PHOSPHATIDATE CYTIDYLYLTRANSFERASE"/>
    <property type="match status" value="1"/>
</dbReference>
<evidence type="ECO:0000256" key="12">
    <source>
        <dbReference type="ARBA" id="ARBA00022695"/>
    </source>
</evidence>
<dbReference type="Proteomes" id="UP000254572">
    <property type="component" value="Unassembled WGS sequence"/>
</dbReference>
<dbReference type="EC" id="2.7.7.41" evidence="6 18"/>
<keyword evidence="12 18" id="KW-0548">Nucleotidyltransferase</keyword>
<feature type="transmembrane region" description="Helical" evidence="19">
    <location>
        <begin position="141"/>
        <end position="163"/>
    </location>
</feature>
<evidence type="ECO:0000256" key="13">
    <source>
        <dbReference type="ARBA" id="ARBA00022989"/>
    </source>
</evidence>
<evidence type="ECO:0000313" key="20">
    <source>
        <dbReference type="EMBL" id="SUX19375.1"/>
    </source>
</evidence>
<dbReference type="EMBL" id="UFUW01000001">
    <property type="protein sequence ID" value="SUX19375.1"/>
    <property type="molecule type" value="Genomic_DNA"/>
</dbReference>
<evidence type="ECO:0000313" key="21">
    <source>
        <dbReference type="Proteomes" id="UP000254572"/>
    </source>
</evidence>
<evidence type="ECO:0000256" key="17">
    <source>
        <dbReference type="ARBA" id="ARBA00023264"/>
    </source>
</evidence>
<comment type="subcellular location">
    <subcellularLocation>
        <location evidence="2">Cell membrane</location>
        <topology evidence="2">Multi-pass membrane protein</topology>
    </subcellularLocation>
</comment>
<evidence type="ECO:0000256" key="19">
    <source>
        <dbReference type="SAM" id="Phobius"/>
    </source>
</evidence>
<evidence type="ECO:0000256" key="15">
    <source>
        <dbReference type="ARBA" id="ARBA00023136"/>
    </source>
</evidence>
<keyword evidence="21" id="KW-1185">Reference proteome</keyword>
<evidence type="ECO:0000256" key="5">
    <source>
        <dbReference type="ARBA" id="ARBA00010185"/>
    </source>
</evidence>
<name>A0A381E0T3_9GAMM</name>
<keyword evidence="17" id="KW-1208">Phospholipid metabolism</keyword>
<keyword evidence="14" id="KW-0443">Lipid metabolism</keyword>
<evidence type="ECO:0000256" key="10">
    <source>
        <dbReference type="ARBA" id="ARBA00022679"/>
    </source>
</evidence>
<evidence type="ECO:0000256" key="1">
    <source>
        <dbReference type="ARBA" id="ARBA00001698"/>
    </source>
</evidence>
<keyword evidence="10 18" id="KW-0808">Transferase</keyword>
<proteinExistence type="inferred from homology"/>
<evidence type="ECO:0000256" key="18">
    <source>
        <dbReference type="RuleBase" id="RU003938"/>
    </source>
</evidence>
<feature type="transmembrane region" description="Helical" evidence="19">
    <location>
        <begin position="6"/>
        <end position="35"/>
    </location>
</feature>
<evidence type="ECO:0000256" key="6">
    <source>
        <dbReference type="ARBA" id="ARBA00012487"/>
    </source>
</evidence>
<keyword evidence="11 18" id="KW-0812">Transmembrane</keyword>
<comment type="similarity">
    <text evidence="5 18">Belongs to the CDS family.</text>
</comment>
<comment type="pathway">
    <text evidence="3 18">Phospholipid metabolism; CDP-diacylglycerol biosynthesis; CDP-diacylglycerol from sn-glycerol 3-phosphate: step 3/3.</text>
</comment>
<evidence type="ECO:0000256" key="9">
    <source>
        <dbReference type="ARBA" id="ARBA00022516"/>
    </source>
</evidence>
<feature type="transmembrane region" description="Helical" evidence="19">
    <location>
        <begin position="212"/>
        <end position="229"/>
    </location>
</feature>
<dbReference type="GO" id="GO:0004605">
    <property type="term" value="F:phosphatidate cytidylyltransferase activity"/>
    <property type="evidence" value="ECO:0007669"/>
    <property type="project" value="UniProtKB-EC"/>
</dbReference>
<evidence type="ECO:0000256" key="2">
    <source>
        <dbReference type="ARBA" id="ARBA00004651"/>
    </source>
</evidence>
<feature type="transmembrane region" description="Helical" evidence="19">
    <location>
        <begin position="184"/>
        <end position="206"/>
    </location>
</feature>
<dbReference type="UniPathway" id="UPA00557">
    <property type="reaction ID" value="UER00614"/>
</dbReference>
<keyword evidence="15 19" id="KW-0472">Membrane</keyword>
<protein>
    <recommendedName>
        <fullName evidence="7 18">Phosphatidate cytidylyltransferase</fullName>
        <ecNumber evidence="6 18">2.7.7.41</ecNumber>
    </recommendedName>
</protein>
<feature type="transmembrane region" description="Helical" evidence="19">
    <location>
        <begin position="55"/>
        <end position="72"/>
    </location>
</feature>
<dbReference type="InterPro" id="IPR000374">
    <property type="entry name" value="PC_trans"/>
</dbReference>
<evidence type="ECO:0000256" key="8">
    <source>
        <dbReference type="ARBA" id="ARBA00022475"/>
    </source>
</evidence>
<evidence type="ECO:0000256" key="16">
    <source>
        <dbReference type="ARBA" id="ARBA00023209"/>
    </source>
</evidence>
<sequence>MLLYRILTVLVIAPLFFWVNLYANTFWFNAFWLALVALAAREWGNLLRWDRARQWKFALVNAAFAFLGLLVVEAGCKVQHATLLFWFLIIASLLWLFVVPYALYRYSRDQRLNLSDSILSVIGSVMLLAFVWATVAIRQQIHGGGLLGLFIIVWCSDIGAYFAGRYYGKRKLAEHISPKKTVEGFIGGFVAAMLAAVVLALCVSLPLSLPHFLSLTVLVVIYAVIGDLWESVLKRRAGIKDSSNILPGHGGILDRIDSWLSAMVLWAAGFLYAGLY</sequence>
<keyword evidence="13 19" id="KW-1133">Transmembrane helix</keyword>